<name>A0A1H7D3Z2_9RHOB</name>
<sequence>MKSAFTALLAVLCILGASVAGAKTLKLTPAQPQPSGLKPGLSVVYAYGKGSGKDIKFLNHARSVLQAGAERGKPLRGLDYRDTNLGENTLTSKSDQNVAAQISGYIRFDQPGIYTLDFFTNDGLDARISGQRVGHFDGRQTCDSTYQYDVEVPAAGWYKFDATYFNRLNTSCLMMRWAPKGKRMQWVPNSAFGRK</sequence>
<evidence type="ECO:0000256" key="1">
    <source>
        <dbReference type="SAM" id="SignalP"/>
    </source>
</evidence>
<dbReference type="InterPro" id="IPR011658">
    <property type="entry name" value="PA14_dom"/>
</dbReference>
<dbReference type="AlphaFoldDB" id="A0A1H7D3Z2"/>
<evidence type="ECO:0000259" key="2">
    <source>
        <dbReference type="PROSITE" id="PS51820"/>
    </source>
</evidence>
<dbReference type="OrthoDB" id="7722285at2"/>
<dbReference type="InterPro" id="IPR037524">
    <property type="entry name" value="PA14/GLEYA"/>
</dbReference>
<proteinExistence type="predicted"/>
<protein>
    <submittedName>
        <fullName evidence="3">PA14 domain-containing protein</fullName>
    </submittedName>
</protein>
<reference evidence="3 4" key="1">
    <citation type="submission" date="2016-10" db="EMBL/GenBank/DDBJ databases">
        <authorList>
            <person name="de Groot N.N."/>
        </authorList>
    </citation>
    <scope>NUCLEOTIDE SEQUENCE [LARGE SCALE GENOMIC DNA]</scope>
    <source>
        <strain evidence="3 4">DSM 29340</strain>
    </source>
</reference>
<feature type="signal peptide" evidence="1">
    <location>
        <begin position="1"/>
        <end position="22"/>
    </location>
</feature>
<keyword evidence="1" id="KW-0732">Signal</keyword>
<feature type="domain" description="PA14" evidence="2">
    <location>
        <begin position="36"/>
        <end position="191"/>
    </location>
</feature>
<dbReference type="PROSITE" id="PS51820">
    <property type="entry name" value="PA14"/>
    <property type="match status" value="1"/>
</dbReference>
<organism evidence="3 4">
    <name type="scientific">Cribrihabitans marinus</name>
    <dbReference type="NCBI Taxonomy" id="1227549"/>
    <lineage>
        <taxon>Bacteria</taxon>
        <taxon>Pseudomonadati</taxon>
        <taxon>Pseudomonadota</taxon>
        <taxon>Alphaproteobacteria</taxon>
        <taxon>Rhodobacterales</taxon>
        <taxon>Paracoccaceae</taxon>
        <taxon>Cribrihabitans</taxon>
    </lineage>
</organism>
<accession>A0A1H7D3Z2</accession>
<gene>
    <name evidence="3" type="ORF">SAMN05444007_10916</name>
</gene>
<dbReference type="Pfam" id="PF07691">
    <property type="entry name" value="PA14"/>
    <property type="match status" value="1"/>
</dbReference>
<dbReference type="EMBL" id="FNYD01000009">
    <property type="protein sequence ID" value="SEJ93820.1"/>
    <property type="molecule type" value="Genomic_DNA"/>
</dbReference>
<keyword evidence="4" id="KW-1185">Reference proteome</keyword>
<dbReference type="RefSeq" id="WP_092368883.1">
    <property type="nucleotide sequence ID" value="NZ_BMGV01000009.1"/>
</dbReference>
<feature type="chain" id="PRO_5011530896" evidence="1">
    <location>
        <begin position="23"/>
        <end position="195"/>
    </location>
</feature>
<dbReference type="Proteomes" id="UP000199379">
    <property type="component" value="Unassembled WGS sequence"/>
</dbReference>
<evidence type="ECO:0000313" key="4">
    <source>
        <dbReference type="Proteomes" id="UP000199379"/>
    </source>
</evidence>
<evidence type="ECO:0000313" key="3">
    <source>
        <dbReference type="EMBL" id="SEJ93820.1"/>
    </source>
</evidence>